<organism evidence="1 2">
    <name type="scientific">Cichorium intybus</name>
    <name type="common">Chicory</name>
    <dbReference type="NCBI Taxonomy" id="13427"/>
    <lineage>
        <taxon>Eukaryota</taxon>
        <taxon>Viridiplantae</taxon>
        <taxon>Streptophyta</taxon>
        <taxon>Embryophyta</taxon>
        <taxon>Tracheophyta</taxon>
        <taxon>Spermatophyta</taxon>
        <taxon>Magnoliopsida</taxon>
        <taxon>eudicotyledons</taxon>
        <taxon>Gunneridae</taxon>
        <taxon>Pentapetalae</taxon>
        <taxon>asterids</taxon>
        <taxon>campanulids</taxon>
        <taxon>Asterales</taxon>
        <taxon>Asteraceae</taxon>
        <taxon>Cichorioideae</taxon>
        <taxon>Cichorieae</taxon>
        <taxon>Cichoriinae</taxon>
        <taxon>Cichorium</taxon>
    </lineage>
</organism>
<name>A0ACB9CRA5_CICIN</name>
<dbReference type="EMBL" id="CM042013">
    <property type="protein sequence ID" value="KAI3736761.1"/>
    <property type="molecule type" value="Genomic_DNA"/>
</dbReference>
<reference evidence="2" key="1">
    <citation type="journal article" date="2022" name="Mol. Ecol. Resour.">
        <title>The genomes of chicory, endive, great burdock and yacon provide insights into Asteraceae palaeo-polyploidization history and plant inulin production.</title>
        <authorList>
            <person name="Fan W."/>
            <person name="Wang S."/>
            <person name="Wang H."/>
            <person name="Wang A."/>
            <person name="Jiang F."/>
            <person name="Liu H."/>
            <person name="Zhao H."/>
            <person name="Xu D."/>
            <person name="Zhang Y."/>
        </authorList>
    </citation>
    <scope>NUCLEOTIDE SEQUENCE [LARGE SCALE GENOMIC DNA]</scope>
    <source>
        <strain evidence="2">cv. Punajuju</strain>
    </source>
</reference>
<reference evidence="1 2" key="2">
    <citation type="journal article" date="2022" name="Mol. Ecol. Resour.">
        <title>The genomes of chicory, endive, great burdock and yacon provide insights into Asteraceae paleo-polyploidization history and plant inulin production.</title>
        <authorList>
            <person name="Fan W."/>
            <person name="Wang S."/>
            <person name="Wang H."/>
            <person name="Wang A."/>
            <person name="Jiang F."/>
            <person name="Liu H."/>
            <person name="Zhao H."/>
            <person name="Xu D."/>
            <person name="Zhang Y."/>
        </authorList>
    </citation>
    <scope>NUCLEOTIDE SEQUENCE [LARGE SCALE GENOMIC DNA]</scope>
    <source>
        <strain evidence="2">cv. Punajuju</strain>
        <tissue evidence="1">Leaves</tissue>
    </source>
</reference>
<proteinExistence type="predicted"/>
<accession>A0ACB9CRA5</accession>
<evidence type="ECO:0000313" key="1">
    <source>
        <dbReference type="EMBL" id="KAI3736761.1"/>
    </source>
</evidence>
<gene>
    <name evidence="1" type="ORF">L2E82_26746</name>
</gene>
<keyword evidence="2" id="KW-1185">Reference proteome</keyword>
<protein>
    <submittedName>
        <fullName evidence="1">Uncharacterized protein</fullName>
    </submittedName>
</protein>
<dbReference type="Proteomes" id="UP001055811">
    <property type="component" value="Linkage Group LG05"/>
</dbReference>
<sequence>MRVHIDSKVEPSVTHLAPVPISHPRVSIPALSFSHTRCSTVQADNFEFNFDFSIQNLDSSSQGRQNRFLDSHAISDSQFQSSISDSQGRSKDISCPGRNKTIMPFLYRQTTTKLMPTRCLKPIRPYKASIPEAEMAMTSSMEVEESEATNIYIPEEWSEAADTIACGVAHTPTILICGPKNSGKSTFSRHLFHVLLRRHKRVAYLDTDVGQPEFTPPGCLSLTILDRKTIDLQSQPERCFFFGDISSKRDPGIYLKYIFALYDHYHKHHHQNLTNASSNNSGVPLIINTPGWVKGIGYDVLVDMLTHIAPSHVVNIFVSAKSKNLPSGTFWSQDGDAETVTLIEINSAHQDLRVPVQKDSRHIRDLNIVKYFRQCFPSDISIGSIKGIAQALAAHPPYEVSMSAVNIKHLHSEVPQAEVFYSLNATIVGLAVSSENLPHCVGLGIVRGVDTLRHVIYIITPVPQHILEDVDVLLQGFIQIPTCLLQVQGCVSPYMASNVLTGI</sequence>
<comment type="caution">
    <text evidence="1">The sequence shown here is derived from an EMBL/GenBank/DDBJ whole genome shotgun (WGS) entry which is preliminary data.</text>
</comment>
<evidence type="ECO:0000313" key="2">
    <source>
        <dbReference type="Proteomes" id="UP001055811"/>
    </source>
</evidence>